<evidence type="ECO:0008006" key="3">
    <source>
        <dbReference type="Google" id="ProtNLM"/>
    </source>
</evidence>
<proteinExistence type="predicted"/>
<dbReference type="RefSeq" id="WP_257316546.1">
    <property type="nucleotide sequence ID" value="NZ_JANFDG010000020.1"/>
</dbReference>
<organism evidence="1 2">
    <name type="scientific">Shinella pollutisoli</name>
    <dbReference type="NCBI Taxonomy" id="2250594"/>
    <lineage>
        <taxon>Bacteria</taxon>
        <taxon>Pseudomonadati</taxon>
        <taxon>Pseudomonadota</taxon>
        <taxon>Alphaproteobacteria</taxon>
        <taxon>Hyphomicrobiales</taxon>
        <taxon>Rhizobiaceae</taxon>
        <taxon>Shinella</taxon>
    </lineage>
</organism>
<dbReference type="EMBL" id="JBHRSP010000043">
    <property type="protein sequence ID" value="MFC3075978.1"/>
    <property type="molecule type" value="Genomic_DNA"/>
</dbReference>
<name>A0ABV7DP29_9HYPH</name>
<evidence type="ECO:0000313" key="1">
    <source>
        <dbReference type="EMBL" id="MFC3075978.1"/>
    </source>
</evidence>
<dbReference type="Proteomes" id="UP001595377">
    <property type="component" value="Unassembled WGS sequence"/>
</dbReference>
<protein>
    <recommendedName>
        <fullName evidence="3">PAS domain-containing protein</fullName>
    </recommendedName>
</protein>
<evidence type="ECO:0000313" key="2">
    <source>
        <dbReference type="Proteomes" id="UP001595377"/>
    </source>
</evidence>
<comment type="caution">
    <text evidence="1">The sequence shown here is derived from an EMBL/GenBank/DDBJ whole genome shotgun (WGS) entry which is preliminary data.</text>
</comment>
<accession>A0ABV7DP29</accession>
<reference evidence="2" key="1">
    <citation type="journal article" date="2019" name="Int. J. Syst. Evol. Microbiol.">
        <title>The Global Catalogue of Microorganisms (GCM) 10K type strain sequencing project: providing services to taxonomists for standard genome sequencing and annotation.</title>
        <authorList>
            <consortium name="The Broad Institute Genomics Platform"/>
            <consortium name="The Broad Institute Genome Sequencing Center for Infectious Disease"/>
            <person name="Wu L."/>
            <person name="Ma J."/>
        </authorList>
    </citation>
    <scope>NUCLEOTIDE SEQUENCE [LARGE SCALE GENOMIC DNA]</scope>
    <source>
        <strain evidence="2">KCTC 52677</strain>
    </source>
</reference>
<sequence length="377" mass="41135">MNRRQAVEPAGFPEDLFFDRIDGEARLLAVSAAEAGLLGHSARTMIGSAAARLYDAASMRQIQAMLAKDGRSSSAFPVTMLHADGGRIELMAIAVRGGPPENPVLDVFKAPGLDNGAAFQGLAESNEIMWALIQKAREAIWCIRYERPVDVKLDVDEIVDQIFEHPSVWCMCNTAMARAYGLNDESDLNDHDVRVHWPRNAVNEAFIREVIANGFQVEGAISEDVRHDGTPVLMENDVRAHIVDGKLYRLWGTLREVKPGRFGAHSERVDCAALAFEFLPLPACLIRSDGTVITENIAWRLAFGTLGQVTARMAFRSAGAGEYREIVLPLPLASGQPRHHLVTSRWQVVAEQGQGAEGTAYLAVTARLLDANAGASP</sequence>
<gene>
    <name evidence="1" type="ORF">ACFOHH_22895</name>
</gene>
<keyword evidence="2" id="KW-1185">Reference proteome</keyword>